<proteinExistence type="predicted"/>
<evidence type="ECO:0000313" key="1">
    <source>
        <dbReference type="EMBL" id="TNC30534.1"/>
    </source>
</evidence>
<dbReference type="RefSeq" id="WP_139106194.1">
    <property type="nucleotide sequence ID" value="NZ_VDFR01000070.1"/>
</dbReference>
<reference evidence="2 3" key="1">
    <citation type="submission" date="2019-05" db="EMBL/GenBank/DDBJ databases">
        <title>Mumia sp. nov., isolated from the intestinal contents of plateau pika (Ochotona curzoniae) in the Qinghai-Tibet plateau of China.</title>
        <authorList>
            <person name="Tian Z."/>
        </authorList>
    </citation>
    <scope>NUCLEOTIDE SEQUENCE [LARGE SCALE GENOMIC DNA]</scope>
    <source>
        <strain evidence="3">527</strain>
        <strain evidence="2">Z527</strain>
    </source>
</reference>
<dbReference type="AlphaFoldDB" id="A0A5C4MMR2"/>
<protein>
    <submittedName>
        <fullName evidence="2">DUF3000 domain-containing protein</fullName>
    </submittedName>
</protein>
<dbReference type="EMBL" id="VDFR01000070">
    <property type="protein sequence ID" value="TNC45023.1"/>
    <property type="molecule type" value="Genomic_DNA"/>
</dbReference>
<sequence length="201" mass="21171">MAARTELDGQPSEFVDAVAQLRDAALRPEVLCEPLPAPRRIAPYAYAQSGDVQTSGGDEIGTGRLVLLHDPAGNDAWQGTFRLVTFARADVDAEMASDPVLPQVGWSWLVEALSSKGASYVAPSGSVTTVRTEGFGGMEEDGSTAQLEIRASWTPLFGPGAGLAAHAQAWSELLCTVAGLPPLAPGVLTLPRRGHDGRPRR</sequence>
<dbReference type="OrthoDB" id="3210980at2"/>
<dbReference type="InterPro" id="IPR021555">
    <property type="entry name" value="DUF3000"/>
</dbReference>
<dbReference type="EMBL" id="VDFR01000215">
    <property type="protein sequence ID" value="TNC30534.1"/>
    <property type="molecule type" value="Genomic_DNA"/>
</dbReference>
<name>A0A5C4MMR2_9ACTN</name>
<gene>
    <name evidence="2" type="ORF">FHE65_15640</name>
    <name evidence="1" type="ORF">FHE65_32750</name>
</gene>
<organism evidence="2 3">
    <name type="scientific">Mumia zhuanghuii</name>
    <dbReference type="NCBI Taxonomy" id="2585211"/>
    <lineage>
        <taxon>Bacteria</taxon>
        <taxon>Bacillati</taxon>
        <taxon>Actinomycetota</taxon>
        <taxon>Actinomycetes</taxon>
        <taxon>Propionibacteriales</taxon>
        <taxon>Nocardioidaceae</taxon>
        <taxon>Mumia</taxon>
    </lineage>
</organism>
<comment type="caution">
    <text evidence="2">The sequence shown here is derived from an EMBL/GenBank/DDBJ whole genome shotgun (WGS) entry which is preliminary data.</text>
</comment>
<evidence type="ECO:0000313" key="2">
    <source>
        <dbReference type="EMBL" id="TNC45023.1"/>
    </source>
</evidence>
<dbReference type="Proteomes" id="UP000306740">
    <property type="component" value="Unassembled WGS sequence"/>
</dbReference>
<evidence type="ECO:0000313" key="3">
    <source>
        <dbReference type="Proteomes" id="UP000306740"/>
    </source>
</evidence>
<accession>A0A5C4MMR2</accession>
<dbReference type="Pfam" id="PF11452">
    <property type="entry name" value="DUF3000"/>
    <property type="match status" value="1"/>
</dbReference>